<sequence length="688" mass="75264">MLRKKIVLAQFACMLAFMLSGFRLSEPRQAERRNAGADSGQIQAQQADVCVYGGTAAGVIAAYTAKKMGKTVVLIEPGGHLGGMTSGGLGYTDIGNKYAITGLSRDFYRRIGKHYGKFEQWTFEPGVAKSTLQQYLDEAGIKVIYQSRIISAKKSGAAIQSIVLENSQKPNAQTNQTITARMYIDCSYEGDLMAKAGVSYTVGREANSQYNETIDGVQLMHGHQLPDGIDPYKTEGKPESGLLWGVSPAKLEPNGTGDKKVQAYNYRICLTSDPANRVPITQPAGYDPARYDLLARLIAKQPQRKTLNDYFIWSKMPNNKTDINNRNGFSTDMIGMNHDYPDADYKQRAEIIKAHETYTKGLLYFFGHDPRVPAELREAMLQWGYPKDEYVETGNWSPQLYIREARRMVGSYVMTQAHCELKEVVKDGVGMAAYQMDSHNIQRIVVNGMAKNEGNVEVSASGPYPIAYRSLVPQEKECTNLLVPVCLSATHIAYGSIRMEPVFMVLAQSSAVAAVMAIDSKKSVQQVDIARLQARLKNDPLVNGKTPEILVDNEDSNVSIKGNWQPIKKGGYGPSFLASSENDQTGGSVTFTPEIAAPGAYHIYVYFPKVAKPASEIKLSVKTGNEVKAISVLEKDIVVEGQTSGEWYNAGKFNLPKGNASSVNISSEGASGAVAADAVLFVPARNSN</sequence>
<dbReference type="Gene3D" id="3.50.50.60">
    <property type="entry name" value="FAD/NAD(P)-binding domain"/>
    <property type="match status" value="1"/>
</dbReference>
<evidence type="ECO:0000313" key="8">
    <source>
        <dbReference type="EMBL" id="GGM78105.1"/>
    </source>
</evidence>
<dbReference type="SUPFAM" id="SSF51905">
    <property type="entry name" value="FAD/NAD(P)-binding domain"/>
    <property type="match status" value="1"/>
</dbReference>
<evidence type="ECO:0000256" key="2">
    <source>
        <dbReference type="ARBA" id="ARBA00022723"/>
    </source>
</evidence>
<keyword evidence="4" id="KW-0408">Iron</keyword>
<protein>
    <submittedName>
        <fullName evidence="8">Xanthan lyase</fullName>
    </submittedName>
</protein>
<dbReference type="GO" id="GO:0016829">
    <property type="term" value="F:lyase activity"/>
    <property type="evidence" value="ECO:0007669"/>
    <property type="project" value="UniProtKB-KW"/>
</dbReference>
<gene>
    <name evidence="8" type="ORF">GCM10010967_07270</name>
</gene>
<dbReference type="PANTHER" id="PTHR43498:SF1">
    <property type="entry name" value="COB--COM HETERODISULFIDE REDUCTASE IRON-SULFUR SUBUNIT A"/>
    <property type="match status" value="1"/>
</dbReference>
<evidence type="ECO:0000256" key="5">
    <source>
        <dbReference type="ARBA" id="ARBA00023014"/>
    </source>
</evidence>
<dbReference type="Pfam" id="PF12831">
    <property type="entry name" value="FAD_oxidored"/>
    <property type="match status" value="1"/>
</dbReference>
<evidence type="ECO:0000313" key="9">
    <source>
        <dbReference type="Proteomes" id="UP000632339"/>
    </source>
</evidence>
<dbReference type="InterPro" id="IPR039650">
    <property type="entry name" value="HdrA-like"/>
</dbReference>
<evidence type="ECO:0000256" key="4">
    <source>
        <dbReference type="ARBA" id="ARBA00023004"/>
    </source>
</evidence>
<keyword evidence="5" id="KW-0411">Iron-sulfur</keyword>
<dbReference type="Pfam" id="PF25275">
    <property type="entry name" value="Golvesin_C"/>
    <property type="match status" value="1"/>
</dbReference>
<keyword evidence="9" id="KW-1185">Reference proteome</keyword>
<dbReference type="EMBL" id="BMLI01000001">
    <property type="protein sequence ID" value="GGM78105.1"/>
    <property type="molecule type" value="Genomic_DNA"/>
</dbReference>
<accession>A0ABQ2HFI2</accession>
<keyword evidence="8" id="KW-0456">Lyase</keyword>
<keyword evidence="6" id="KW-0732">Signal</keyword>
<organism evidence="8 9">
    <name type="scientific">Dyadobacter beijingensis</name>
    <dbReference type="NCBI Taxonomy" id="365489"/>
    <lineage>
        <taxon>Bacteria</taxon>
        <taxon>Pseudomonadati</taxon>
        <taxon>Bacteroidota</taxon>
        <taxon>Cytophagia</taxon>
        <taxon>Cytophagales</taxon>
        <taxon>Spirosomataceae</taxon>
        <taxon>Dyadobacter</taxon>
    </lineage>
</organism>
<dbReference type="PANTHER" id="PTHR43498">
    <property type="entry name" value="FERREDOXIN:COB-COM HETERODISULFIDE REDUCTASE SUBUNIT A"/>
    <property type="match status" value="1"/>
</dbReference>
<reference evidence="9" key="1">
    <citation type="journal article" date="2019" name="Int. J. Syst. Evol. Microbiol.">
        <title>The Global Catalogue of Microorganisms (GCM) 10K type strain sequencing project: providing services to taxonomists for standard genome sequencing and annotation.</title>
        <authorList>
            <consortium name="The Broad Institute Genomics Platform"/>
            <consortium name="The Broad Institute Genome Sequencing Center for Infectious Disease"/>
            <person name="Wu L."/>
            <person name="Ma J."/>
        </authorList>
    </citation>
    <scope>NUCLEOTIDE SEQUENCE [LARGE SCALE GENOMIC DNA]</scope>
    <source>
        <strain evidence="9">CGMCC 1.6375</strain>
    </source>
</reference>
<feature type="domain" description="Golvesin/Xly CBD-like" evidence="7">
    <location>
        <begin position="549"/>
        <end position="682"/>
    </location>
</feature>
<evidence type="ECO:0000259" key="7">
    <source>
        <dbReference type="Pfam" id="PF25275"/>
    </source>
</evidence>
<keyword evidence="2" id="KW-0479">Metal-binding</keyword>
<evidence type="ECO:0000256" key="1">
    <source>
        <dbReference type="ARBA" id="ARBA00022485"/>
    </source>
</evidence>
<name>A0ABQ2HFI2_9BACT</name>
<dbReference type="RefSeq" id="WP_019942093.1">
    <property type="nucleotide sequence ID" value="NZ_BMLI01000001.1"/>
</dbReference>
<evidence type="ECO:0000256" key="6">
    <source>
        <dbReference type="SAM" id="SignalP"/>
    </source>
</evidence>
<comment type="caution">
    <text evidence="8">The sequence shown here is derived from an EMBL/GenBank/DDBJ whole genome shotgun (WGS) entry which is preliminary data.</text>
</comment>
<dbReference type="Proteomes" id="UP000632339">
    <property type="component" value="Unassembled WGS sequence"/>
</dbReference>
<proteinExistence type="predicted"/>
<dbReference type="InterPro" id="IPR036188">
    <property type="entry name" value="FAD/NAD-bd_sf"/>
</dbReference>
<evidence type="ECO:0000256" key="3">
    <source>
        <dbReference type="ARBA" id="ARBA00023002"/>
    </source>
</evidence>
<feature type="chain" id="PRO_5046338548" evidence="6">
    <location>
        <begin position="26"/>
        <end position="688"/>
    </location>
</feature>
<dbReference type="InterPro" id="IPR033803">
    <property type="entry name" value="CBD-like_Golvesin-Xly"/>
</dbReference>
<keyword evidence="3" id="KW-0560">Oxidoreductase</keyword>
<keyword evidence="1" id="KW-0004">4Fe-4S</keyword>
<feature type="signal peptide" evidence="6">
    <location>
        <begin position="1"/>
        <end position="25"/>
    </location>
</feature>